<dbReference type="Gene3D" id="3.40.630.10">
    <property type="entry name" value="Zn peptidases"/>
    <property type="match status" value="1"/>
</dbReference>
<dbReference type="Pfam" id="PF01546">
    <property type="entry name" value="Peptidase_M20"/>
    <property type="match status" value="1"/>
</dbReference>
<comment type="caution">
    <text evidence="3">The sequence shown here is derived from an EMBL/GenBank/DDBJ whole genome shotgun (WGS) entry which is preliminary data.</text>
</comment>
<gene>
    <name evidence="3" type="ORF">BST85_07410</name>
</gene>
<evidence type="ECO:0000256" key="1">
    <source>
        <dbReference type="ARBA" id="ARBA00022801"/>
    </source>
</evidence>
<name>A0A2S7KQ50_9FLAO</name>
<evidence type="ECO:0000313" key="3">
    <source>
        <dbReference type="EMBL" id="PQB04740.1"/>
    </source>
</evidence>
<dbReference type="PANTHER" id="PTHR32494:SF5">
    <property type="entry name" value="ALLANTOATE AMIDOHYDROLASE"/>
    <property type="match status" value="1"/>
</dbReference>
<accession>A0A2S7KQ50</accession>
<reference evidence="3 4" key="1">
    <citation type="submission" date="2016-11" db="EMBL/GenBank/DDBJ databases">
        <title>Trade-off between light-utilization and light-protection in marine flavobacteria.</title>
        <authorList>
            <person name="Kumagai Y."/>
        </authorList>
    </citation>
    <scope>NUCLEOTIDE SEQUENCE [LARGE SCALE GENOMIC DNA]</scope>
    <source>
        <strain evidence="3 4">NBRC 107741</strain>
    </source>
</reference>
<dbReference type="RefSeq" id="WP_104812666.1">
    <property type="nucleotide sequence ID" value="NZ_MQUB01000001.1"/>
</dbReference>
<keyword evidence="1" id="KW-0378">Hydrolase</keyword>
<feature type="signal peptide" evidence="2">
    <location>
        <begin position="1"/>
        <end position="19"/>
    </location>
</feature>
<sequence length="438" mass="47781">MLRLLGFLVCLVWIGSAYAQDTDIQVNSDRLQRNMRALAELDEAPKETKRIAVTETTLNGRAFIMSLMREAGLKVWVDYAGNIVGTRAGWNPANKPISIGSRMNTMKEQGDYEGYISSLAAVEVIQTFMDHDIFTDHPLEIIIFTDEEDGISGSQAVLGDYDNESLKSVNARGITREEGIIELGGDPKKLDKLVRPKGAMAAFVELHADPIGILERNNIDIGVVDRIIDKRSWDIRITGLPTHAGITGTELRNETLMAASNLYIKLKEITGSYDSRPIGLLSDPVQAEKNPEGRVTMNATLSISDSSIERINEIYMLLKQSSYDIAHQEGVEISFKQVMDDDTDGLIDPTLQRVIDNAASTLGLSTRKVQSGTEYDAGGIASIAPTAMIFLPAAEASDLAFVDHQGGDDIANGANVLLLTLLALDKELQKDEMPVGGN</sequence>
<dbReference type="EMBL" id="MQUB01000001">
    <property type="protein sequence ID" value="PQB04740.1"/>
    <property type="molecule type" value="Genomic_DNA"/>
</dbReference>
<dbReference type="GO" id="GO:0016813">
    <property type="term" value="F:hydrolase activity, acting on carbon-nitrogen (but not peptide) bonds, in linear amidines"/>
    <property type="evidence" value="ECO:0007669"/>
    <property type="project" value="InterPro"/>
</dbReference>
<proteinExistence type="predicted"/>
<dbReference type="AlphaFoldDB" id="A0A2S7KQ50"/>
<dbReference type="PANTHER" id="PTHR32494">
    <property type="entry name" value="ALLANTOATE DEIMINASE-RELATED"/>
    <property type="match status" value="1"/>
</dbReference>
<dbReference type="OrthoDB" id="9769665at2"/>
<dbReference type="Proteomes" id="UP000239800">
    <property type="component" value="Unassembled WGS sequence"/>
</dbReference>
<keyword evidence="2" id="KW-0732">Signal</keyword>
<dbReference type="InterPro" id="IPR010158">
    <property type="entry name" value="Amidase_Cbmase"/>
</dbReference>
<organism evidence="3 4">
    <name type="scientific">Aureitalea marina</name>
    <dbReference type="NCBI Taxonomy" id="930804"/>
    <lineage>
        <taxon>Bacteria</taxon>
        <taxon>Pseudomonadati</taxon>
        <taxon>Bacteroidota</taxon>
        <taxon>Flavobacteriia</taxon>
        <taxon>Flavobacteriales</taxon>
        <taxon>Flavobacteriaceae</taxon>
        <taxon>Aureitalea</taxon>
    </lineage>
</organism>
<keyword evidence="4" id="KW-1185">Reference proteome</keyword>
<dbReference type="SUPFAM" id="SSF53187">
    <property type="entry name" value="Zn-dependent exopeptidases"/>
    <property type="match status" value="1"/>
</dbReference>
<evidence type="ECO:0000313" key="4">
    <source>
        <dbReference type="Proteomes" id="UP000239800"/>
    </source>
</evidence>
<evidence type="ECO:0008006" key="5">
    <source>
        <dbReference type="Google" id="ProtNLM"/>
    </source>
</evidence>
<dbReference type="Gene3D" id="3.30.70.360">
    <property type="match status" value="1"/>
</dbReference>
<evidence type="ECO:0000256" key="2">
    <source>
        <dbReference type="SAM" id="SignalP"/>
    </source>
</evidence>
<dbReference type="InterPro" id="IPR002933">
    <property type="entry name" value="Peptidase_M20"/>
</dbReference>
<protein>
    <recommendedName>
        <fullName evidence="5">Peptidase M20 dimerisation domain-containing protein</fullName>
    </recommendedName>
</protein>
<feature type="chain" id="PRO_5015436858" description="Peptidase M20 dimerisation domain-containing protein" evidence="2">
    <location>
        <begin position="20"/>
        <end position="438"/>
    </location>
</feature>
<dbReference type="NCBIfam" id="TIGR01879">
    <property type="entry name" value="hydantase"/>
    <property type="match status" value="1"/>
</dbReference>